<dbReference type="EMBL" id="VEWN01000007">
    <property type="protein sequence ID" value="KAA1055232.1"/>
    <property type="molecule type" value="Genomic_DNA"/>
</dbReference>
<dbReference type="Proteomes" id="UP000325333">
    <property type="component" value="Unassembled WGS sequence"/>
</dbReference>
<accession>A0A5B0KRC4</accession>
<name>A0A5B0KRC4_9PROT</name>
<comment type="caution">
    <text evidence="1">The sequence shown here is derived from an EMBL/GenBank/DDBJ whole genome shotgun (WGS) entry which is preliminary data.</text>
</comment>
<dbReference type="AlphaFoldDB" id="A0A5B0KRC4"/>
<proteinExistence type="predicted"/>
<reference evidence="1 2" key="1">
    <citation type="submission" date="2019-07" db="EMBL/GenBank/DDBJ databases">
        <title>Genome sequencing of the stress-tolerant strain Azospirillum brasilense Az19.</title>
        <authorList>
            <person name="Maroniche G.A."/>
            <person name="Garcia J.E."/>
            <person name="Pagnussat L."/>
            <person name="Amenta M."/>
            <person name="Creus C.M."/>
        </authorList>
    </citation>
    <scope>NUCLEOTIDE SEQUENCE [LARGE SCALE GENOMIC DNA]</scope>
    <source>
        <strain evidence="1 2">Az19</strain>
    </source>
</reference>
<gene>
    <name evidence="1" type="ORF">FH063_005794</name>
</gene>
<organism evidence="1 2">
    <name type="scientific">Azospirillum argentinense</name>
    <dbReference type="NCBI Taxonomy" id="2970906"/>
    <lineage>
        <taxon>Bacteria</taxon>
        <taxon>Pseudomonadati</taxon>
        <taxon>Pseudomonadota</taxon>
        <taxon>Alphaproteobacteria</taxon>
        <taxon>Rhodospirillales</taxon>
        <taxon>Azospirillaceae</taxon>
        <taxon>Azospirillum</taxon>
    </lineage>
</organism>
<protein>
    <submittedName>
        <fullName evidence="1">Uncharacterized protein</fullName>
    </submittedName>
</protein>
<sequence length="104" mass="11180">MDLCGQRNLRGPTEGDVQIFRRRQGGHGPQDTATLTVRNPPQAFPISRRTTLGVRRIADEKKAGAIAPALSLGRKRPENGLAENRGTPFELVLPIRNGCGAAPA</sequence>
<evidence type="ECO:0000313" key="2">
    <source>
        <dbReference type="Proteomes" id="UP000325333"/>
    </source>
</evidence>
<evidence type="ECO:0000313" key="1">
    <source>
        <dbReference type="EMBL" id="KAA1055232.1"/>
    </source>
</evidence>